<keyword evidence="5 6" id="KW-0472">Membrane</keyword>
<feature type="transmembrane region" description="Helical" evidence="6">
    <location>
        <begin position="185"/>
        <end position="207"/>
    </location>
</feature>
<evidence type="ECO:0000256" key="3">
    <source>
        <dbReference type="ARBA" id="ARBA00022692"/>
    </source>
</evidence>
<reference evidence="7 8" key="1">
    <citation type="submission" date="2020-01" db="EMBL/GenBank/DDBJ databases">
        <authorList>
            <person name="Lee S.D."/>
        </authorList>
    </citation>
    <scope>NUCLEOTIDE SEQUENCE [LARGE SCALE GENOMIC DNA]</scope>
    <source>
        <strain evidence="7 8">SAP-1</strain>
    </source>
</reference>
<dbReference type="InterPro" id="IPR002781">
    <property type="entry name" value="TM_pro_TauE-like"/>
</dbReference>
<evidence type="ECO:0000256" key="4">
    <source>
        <dbReference type="ARBA" id="ARBA00022989"/>
    </source>
</evidence>
<comment type="similarity">
    <text evidence="2 6">Belongs to the 4-toluene sulfonate uptake permease (TSUP) (TC 2.A.102) family.</text>
</comment>
<dbReference type="RefSeq" id="WP_169405262.1">
    <property type="nucleotide sequence ID" value="NZ_JAADJU010000015.1"/>
</dbReference>
<gene>
    <name evidence="7" type="ORF">GW590_22140</name>
</gene>
<dbReference type="PANTHER" id="PTHR43483">
    <property type="entry name" value="MEMBRANE TRANSPORTER PROTEIN HI_0806-RELATED"/>
    <property type="match status" value="1"/>
</dbReference>
<dbReference type="AlphaFoldDB" id="A0A848MQF6"/>
<dbReference type="EMBL" id="JAADJU010000015">
    <property type="protein sequence ID" value="NMP29553.1"/>
    <property type="molecule type" value="Genomic_DNA"/>
</dbReference>
<evidence type="ECO:0000256" key="1">
    <source>
        <dbReference type="ARBA" id="ARBA00004141"/>
    </source>
</evidence>
<sequence>MEIYLYVFLLALAAGTLSGMIGTGSSLLLLPMLVHAFGPRAAMPVMAIAAIIGNLSRMVVWWRQIDWRAAVVYALFGMPAASLGAHTLLALPAWIIDCALGLFFWGMLPLRRYLHQTQRRLSLVQLSLCGAGIGFLTGLVLSTGPMSVPVFTAYGLRGGAFLATEAASALLLYSSKVGTFVAQDALSWQTALQGLLVGAGIMLGTVGSKSLLLKFPARTFDIVIDLLLFISGAALLYSAWCG</sequence>
<feature type="transmembrane region" description="Helical" evidence="6">
    <location>
        <begin position="219"/>
        <end position="240"/>
    </location>
</feature>
<proteinExistence type="inferred from homology"/>
<comment type="subcellular location">
    <subcellularLocation>
        <location evidence="6">Cell membrane</location>
        <topology evidence="6">Multi-pass membrane protein</topology>
    </subcellularLocation>
    <subcellularLocation>
        <location evidence="1">Membrane</location>
        <topology evidence="1">Multi-pass membrane protein</topology>
    </subcellularLocation>
</comment>
<feature type="transmembrane region" description="Helical" evidence="6">
    <location>
        <begin position="154"/>
        <end position="173"/>
    </location>
</feature>
<keyword evidence="6" id="KW-1003">Cell membrane</keyword>
<evidence type="ECO:0000256" key="2">
    <source>
        <dbReference type="ARBA" id="ARBA00009142"/>
    </source>
</evidence>
<feature type="transmembrane region" description="Helical" evidence="6">
    <location>
        <begin position="41"/>
        <end position="60"/>
    </location>
</feature>
<keyword evidence="4 6" id="KW-1133">Transmembrane helix</keyword>
<evidence type="ECO:0000313" key="7">
    <source>
        <dbReference type="EMBL" id="NMP29553.1"/>
    </source>
</evidence>
<name>A0A848MQF6_9GAMM</name>
<protein>
    <recommendedName>
        <fullName evidence="6">Probable membrane transporter protein</fullName>
    </recommendedName>
</protein>
<comment type="caution">
    <text evidence="7">The sequence shown here is derived from an EMBL/GenBank/DDBJ whole genome shotgun (WGS) entry which is preliminary data.</text>
</comment>
<reference evidence="7 8" key="2">
    <citation type="submission" date="2020-06" db="EMBL/GenBank/DDBJ databases">
        <title>Polyphasic characterization of a Rahnella strain isolated from tree sap.</title>
        <authorList>
            <person name="Kim I.S."/>
        </authorList>
    </citation>
    <scope>NUCLEOTIDE SEQUENCE [LARGE SCALE GENOMIC DNA]</scope>
    <source>
        <strain evidence="7 8">SAP-1</strain>
    </source>
</reference>
<feature type="transmembrane region" description="Helical" evidence="6">
    <location>
        <begin position="7"/>
        <end position="29"/>
    </location>
</feature>
<keyword evidence="3 6" id="KW-0812">Transmembrane</keyword>
<dbReference type="GO" id="GO:0005886">
    <property type="term" value="C:plasma membrane"/>
    <property type="evidence" value="ECO:0007669"/>
    <property type="project" value="UniProtKB-SubCell"/>
</dbReference>
<keyword evidence="8" id="KW-1185">Reference proteome</keyword>
<feature type="transmembrane region" description="Helical" evidence="6">
    <location>
        <begin position="122"/>
        <end position="142"/>
    </location>
</feature>
<dbReference type="PANTHER" id="PTHR43483:SF3">
    <property type="entry name" value="MEMBRANE TRANSPORTER PROTEIN HI_0806-RELATED"/>
    <property type="match status" value="1"/>
</dbReference>
<evidence type="ECO:0000256" key="5">
    <source>
        <dbReference type="ARBA" id="ARBA00023136"/>
    </source>
</evidence>
<feature type="transmembrane region" description="Helical" evidence="6">
    <location>
        <begin position="67"/>
        <end position="85"/>
    </location>
</feature>
<evidence type="ECO:0000313" key="8">
    <source>
        <dbReference type="Proteomes" id="UP000585363"/>
    </source>
</evidence>
<accession>A0A848MQF6</accession>
<organism evidence="7 8">
    <name type="scientific">Rouxiella aceris</name>
    <dbReference type="NCBI Taxonomy" id="2703884"/>
    <lineage>
        <taxon>Bacteria</taxon>
        <taxon>Pseudomonadati</taxon>
        <taxon>Pseudomonadota</taxon>
        <taxon>Gammaproteobacteria</taxon>
        <taxon>Enterobacterales</taxon>
        <taxon>Yersiniaceae</taxon>
        <taxon>Rouxiella</taxon>
    </lineage>
</organism>
<evidence type="ECO:0000256" key="6">
    <source>
        <dbReference type="RuleBase" id="RU363041"/>
    </source>
</evidence>
<dbReference type="Pfam" id="PF01925">
    <property type="entry name" value="TauE"/>
    <property type="match status" value="1"/>
</dbReference>
<feature type="transmembrane region" description="Helical" evidence="6">
    <location>
        <begin position="91"/>
        <end position="110"/>
    </location>
</feature>
<dbReference type="Proteomes" id="UP000585363">
    <property type="component" value="Unassembled WGS sequence"/>
</dbReference>